<keyword evidence="1" id="KW-1133">Transmembrane helix</keyword>
<evidence type="ECO:0000313" key="4">
    <source>
        <dbReference type="Proteomes" id="UP000192801"/>
    </source>
</evidence>
<name>A0A1X0DMK1_9MYCO</name>
<reference evidence="3 4" key="1">
    <citation type="submission" date="2016-12" db="EMBL/GenBank/DDBJ databases">
        <title>The new phylogeny of genus Mycobacterium.</title>
        <authorList>
            <person name="Tortoli E."/>
            <person name="Trovato A."/>
            <person name="Cirillo D.M."/>
        </authorList>
    </citation>
    <scope>NUCLEOTIDE SEQUENCE [LARGE SCALE GENOMIC DNA]</scope>
    <source>
        <strain evidence="3 4">DSM 45130</strain>
    </source>
</reference>
<evidence type="ECO:0000259" key="2">
    <source>
        <dbReference type="Pfam" id="PF13828"/>
    </source>
</evidence>
<dbReference type="STRING" id="444597.BST26_02065"/>
<feature type="domain" description="DUF4190" evidence="2">
    <location>
        <begin position="65"/>
        <end position="126"/>
    </location>
</feature>
<dbReference type="EMBL" id="MVHS01000003">
    <property type="protein sequence ID" value="ORA73641.1"/>
    <property type="molecule type" value="Genomic_DNA"/>
</dbReference>
<dbReference type="Proteomes" id="UP000192801">
    <property type="component" value="Unassembled WGS sequence"/>
</dbReference>
<gene>
    <name evidence="3" type="ORF">BST26_02065</name>
</gene>
<dbReference type="Pfam" id="PF13828">
    <property type="entry name" value="DUF4190"/>
    <property type="match status" value="1"/>
</dbReference>
<keyword evidence="4" id="KW-1185">Reference proteome</keyword>
<dbReference type="InterPro" id="IPR025241">
    <property type="entry name" value="DUF4190"/>
</dbReference>
<sequence>MDYPGSYSGGYAAPAPYPAPSYAPPSYPAPSYPAPSYPGSYGAPAPYVDPYNPYGAPPSRGTNGMALASLICGVSGFATCGVSAVVGLILGIIGMNQIKRTGEDGNGMALTGIILGGLAVAGWIVYLIIFIAAVAAS</sequence>
<keyword evidence="1" id="KW-0472">Membrane</keyword>
<protein>
    <recommendedName>
        <fullName evidence="2">DUF4190 domain-containing protein</fullName>
    </recommendedName>
</protein>
<feature type="transmembrane region" description="Helical" evidence="1">
    <location>
        <begin position="107"/>
        <end position="136"/>
    </location>
</feature>
<accession>A0A1X0DMK1</accession>
<proteinExistence type="predicted"/>
<dbReference type="AlphaFoldDB" id="A0A1X0DMK1"/>
<evidence type="ECO:0000256" key="1">
    <source>
        <dbReference type="SAM" id="Phobius"/>
    </source>
</evidence>
<comment type="caution">
    <text evidence="3">The sequence shown here is derived from an EMBL/GenBank/DDBJ whole genome shotgun (WGS) entry which is preliminary data.</text>
</comment>
<organism evidence="3 4">
    <name type="scientific">Mycolicibacterium insubricum</name>
    <dbReference type="NCBI Taxonomy" id="444597"/>
    <lineage>
        <taxon>Bacteria</taxon>
        <taxon>Bacillati</taxon>
        <taxon>Actinomycetota</taxon>
        <taxon>Actinomycetes</taxon>
        <taxon>Mycobacteriales</taxon>
        <taxon>Mycobacteriaceae</taxon>
        <taxon>Mycolicibacterium</taxon>
    </lineage>
</organism>
<evidence type="ECO:0000313" key="3">
    <source>
        <dbReference type="EMBL" id="ORA73641.1"/>
    </source>
</evidence>
<feature type="transmembrane region" description="Helical" evidence="1">
    <location>
        <begin position="67"/>
        <end position="95"/>
    </location>
</feature>
<keyword evidence="1" id="KW-0812">Transmembrane</keyword>